<evidence type="ECO:0000256" key="3">
    <source>
        <dbReference type="ARBA" id="ARBA00023163"/>
    </source>
</evidence>
<dbReference type="InterPro" id="IPR017930">
    <property type="entry name" value="Myb_dom"/>
</dbReference>
<dbReference type="Pfam" id="PF00249">
    <property type="entry name" value="Myb_DNA-binding"/>
    <property type="match status" value="1"/>
</dbReference>
<comment type="caution">
    <text evidence="7">The sequence shown here is derived from an EMBL/GenBank/DDBJ whole genome shotgun (WGS) entry which is preliminary data.</text>
</comment>
<keyword evidence="1" id="KW-0805">Transcription regulation</keyword>
<dbReference type="InterPro" id="IPR009057">
    <property type="entry name" value="Homeodomain-like_sf"/>
</dbReference>
<dbReference type="CDD" id="cd00167">
    <property type="entry name" value="SANT"/>
    <property type="match status" value="3"/>
</dbReference>
<dbReference type="InterPro" id="IPR001005">
    <property type="entry name" value="SANT/Myb"/>
</dbReference>
<dbReference type="PANTHER" id="PTHR46621">
    <property type="entry name" value="SNRNA-ACTIVATING PROTEIN COMPLEX SUBUNIT 4"/>
    <property type="match status" value="1"/>
</dbReference>
<dbReference type="InterPro" id="IPR051575">
    <property type="entry name" value="Myb-like_DNA-bd"/>
</dbReference>
<dbReference type="Proteomes" id="UP001610446">
    <property type="component" value="Unassembled WGS sequence"/>
</dbReference>
<evidence type="ECO:0000256" key="1">
    <source>
        <dbReference type="ARBA" id="ARBA00023015"/>
    </source>
</evidence>
<name>A0ABR4JTJ1_9EURO</name>
<feature type="domain" description="Myb-like" evidence="5">
    <location>
        <begin position="115"/>
        <end position="166"/>
    </location>
</feature>
<keyword evidence="8" id="KW-1185">Reference proteome</keyword>
<organism evidence="7 8">
    <name type="scientific">Aspergillus pseudoustus</name>
    <dbReference type="NCBI Taxonomy" id="1810923"/>
    <lineage>
        <taxon>Eukaryota</taxon>
        <taxon>Fungi</taxon>
        <taxon>Dikarya</taxon>
        <taxon>Ascomycota</taxon>
        <taxon>Pezizomycotina</taxon>
        <taxon>Eurotiomycetes</taxon>
        <taxon>Eurotiomycetidae</taxon>
        <taxon>Eurotiales</taxon>
        <taxon>Aspergillaceae</taxon>
        <taxon>Aspergillus</taxon>
        <taxon>Aspergillus subgen. Nidulantes</taxon>
    </lineage>
</organism>
<feature type="domain" description="HTH myb-type" evidence="6">
    <location>
        <begin position="64"/>
        <end position="118"/>
    </location>
</feature>
<evidence type="ECO:0000259" key="6">
    <source>
        <dbReference type="PROSITE" id="PS51294"/>
    </source>
</evidence>
<dbReference type="Gene3D" id="1.10.10.60">
    <property type="entry name" value="Homeodomain-like"/>
    <property type="match status" value="3"/>
</dbReference>
<evidence type="ECO:0000313" key="7">
    <source>
        <dbReference type="EMBL" id="KAL2842924.1"/>
    </source>
</evidence>
<keyword evidence="3" id="KW-0804">Transcription</keyword>
<evidence type="ECO:0000313" key="8">
    <source>
        <dbReference type="Proteomes" id="UP001610446"/>
    </source>
</evidence>
<feature type="domain" description="Myb-like" evidence="5">
    <location>
        <begin position="64"/>
        <end position="114"/>
    </location>
</feature>
<dbReference type="SMART" id="SM00717">
    <property type="entry name" value="SANT"/>
    <property type="match status" value="3"/>
</dbReference>
<accession>A0ABR4JTJ1</accession>
<feature type="domain" description="HTH myb-type" evidence="6">
    <location>
        <begin position="120"/>
        <end position="170"/>
    </location>
</feature>
<dbReference type="PROSITE" id="PS50090">
    <property type="entry name" value="MYB_LIKE"/>
    <property type="match status" value="3"/>
</dbReference>
<sequence length="267" mass="30438">MVHPPASMMIRQRRNWTPEEDVILKREVKRAQLKGDNVSWHSIAAFLPGRTNKDCRKRWYGTAAVKVRKGPWTEAEDERLRKAIERHGTKWAVVGAAVGTRLPDQCSKRWSHAINPEIDHSPWTPQEDQMLIQNVNKHGHYWQQIVSLYLPGRSSLAAKNRYHILQRRVEKELRQVGDGLPTVDSSCSWQEVVWEGSRGRGDRDLFSSTISEPRLGATLDAASFHANPSLMNWLSMAPHRPIPHAHTESMTPSRGGTFNIAFCLIIC</sequence>
<evidence type="ECO:0000259" key="5">
    <source>
        <dbReference type="PROSITE" id="PS50090"/>
    </source>
</evidence>
<dbReference type="PANTHER" id="PTHR46621:SF1">
    <property type="entry name" value="SNRNA-ACTIVATING PROTEIN COMPLEX SUBUNIT 4"/>
    <property type="match status" value="1"/>
</dbReference>
<feature type="non-terminal residue" evidence="7">
    <location>
        <position position="267"/>
    </location>
</feature>
<keyword evidence="2" id="KW-0238">DNA-binding</keyword>
<evidence type="ECO:0000256" key="2">
    <source>
        <dbReference type="ARBA" id="ARBA00023125"/>
    </source>
</evidence>
<keyword evidence="4" id="KW-0539">Nucleus</keyword>
<dbReference type="PROSITE" id="PS51294">
    <property type="entry name" value="HTH_MYB"/>
    <property type="match status" value="3"/>
</dbReference>
<proteinExistence type="predicted"/>
<dbReference type="EMBL" id="JBFXLU010000095">
    <property type="protein sequence ID" value="KAL2842924.1"/>
    <property type="molecule type" value="Genomic_DNA"/>
</dbReference>
<feature type="domain" description="HTH myb-type" evidence="6">
    <location>
        <begin position="8"/>
        <end position="59"/>
    </location>
</feature>
<dbReference type="SUPFAM" id="SSF46689">
    <property type="entry name" value="Homeodomain-like"/>
    <property type="match status" value="2"/>
</dbReference>
<protein>
    <submittedName>
        <fullName evidence="7">Homeodomain-like protein</fullName>
    </submittedName>
</protein>
<feature type="domain" description="Myb-like" evidence="5">
    <location>
        <begin position="12"/>
        <end position="63"/>
    </location>
</feature>
<evidence type="ECO:0000256" key="4">
    <source>
        <dbReference type="ARBA" id="ARBA00023242"/>
    </source>
</evidence>
<dbReference type="Pfam" id="PF13921">
    <property type="entry name" value="Myb_DNA-bind_6"/>
    <property type="match status" value="1"/>
</dbReference>
<reference evidence="7 8" key="1">
    <citation type="submission" date="2024-07" db="EMBL/GenBank/DDBJ databases">
        <title>Section-level genome sequencing and comparative genomics of Aspergillus sections Usti and Cavernicolus.</title>
        <authorList>
            <consortium name="Lawrence Berkeley National Laboratory"/>
            <person name="Nybo J.L."/>
            <person name="Vesth T.C."/>
            <person name="Theobald S."/>
            <person name="Frisvad J.C."/>
            <person name="Larsen T.O."/>
            <person name="Kjaerboelling I."/>
            <person name="Rothschild-Mancinelli K."/>
            <person name="Lyhne E.K."/>
            <person name="Kogle M.E."/>
            <person name="Barry K."/>
            <person name="Clum A."/>
            <person name="Na H."/>
            <person name="Ledsgaard L."/>
            <person name="Lin J."/>
            <person name="Lipzen A."/>
            <person name="Kuo A."/>
            <person name="Riley R."/>
            <person name="Mondo S."/>
            <person name="Labutti K."/>
            <person name="Haridas S."/>
            <person name="Pangalinan J."/>
            <person name="Salamov A.A."/>
            <person name="Simmons B.A."/>
            <person name="Magnuson J.K."/>
            <person name="Chen J."/>
            <person name="Drula E."/>
            <person name="Henrissat B."/>
            <person name="Wiebenga A."/>
            <person name="Lubbers R.J."/>
            <person name="Gomes A.C."/>
            <person name="Makela M.R."/>
            <person name="Stajich J."/>
            <person name="Grigoriev I.V."/>
            <person name="Mortensen U.H."/>
            <person name="De Vries R.P."/>
            <person name="Baker S.E."/>
            <person name="Andersen M.R."/>
        </authorList>
    </citation>
    <scope>NUCLEOTIDE SEQUENCE [LARGE SCALE GENOMIC DNA]</scope>
    <source>
        <strain evidence="7 8">CBS 123904</strain>
    </source>
</reference>
<gene>
    <name evidence="7" type="ORF">BJY01DRAFT_216249</name>
</gene>